<dbReference type="PANTHER" id="PTHR42801">
    <property type="entry name" value="THIOREDOXIN-DEPENDENT PEROXIDE REDUCTASE"/>
    <property type="match status" value="1"/>
</dbReference>
<evidence type="ECO:0000256" key="1">
    <source>
        <dbReference type="ARBA" id="ARBA00003330"/>
    </source>
</evidence>
<evidence type="ECO:0000256" key="4">
    <source>
        <dbReference type="ARBA" id="ARBA00022559"/>
    </source>
</evidence>
<keyword evidence="7" id="KW-1015">Disulfide bond</keyword>
<dbReference type="InterPro" id="IPR036249">
    <property type="entry name" value="Thioredoxin-like_sf"/>
</dbReference>
<keyword evidence="6 15" id="KW-0560">Oxidoreductase</keyword>
<protein>
    <recommendedName>
        <fullName evidence="3">thioredoxin-dependent peroxiredoxin</fullName>
        <ecNumber evidence="3">1.11.1.24</ecNumber>
    </recommendedName>
    <alternativeName>
        <fullName evidence="11">Bacterioferritin comigratory protein</fullName>
    </alternativeName>
    <alternativeName>
        <fullName evidence="9">Thioredoxin peroxidase</fullName>
    </alternativeName>
</protein>
<dbReference type="PIRSF" id="PIRSF000239">
    <property type="entry name" value="AHPC"/>
    <property type="match status" value="1"/>
</dbReference>
<dbReference type="CDD" id="cd03017">
    <property type="entry name" value="PRX_BCP"/>
    <property type="match status" value="1"/>
</dbReference>
<dbReference type="AlphaFoldDB" id="A0A4S2DKE0"/>
<dbReference type="GO" id="GO:0045454">
    <property type="term" value="P:cell redox homeostasis"/>
    <property type="evidence" value="ECO:0007669"/>
    <property type="project" value="TreeGrafter"/>
</dbReference>
<keyword evidence="8" id="KW-0676">Redox-active center</keyword>
<feature type="domain" description="Thioredoxin" evidence="14">
    <location>
        <begin position="1"/>
        <end position="150"/>
    </location>
</feature>
<dbReference type="NCBIfam" id="NF006960">
    <property type="entry name" value="PRK09437.1"/>
    <property type="match status" value="1"/>
</dbReference>
<keyword evidence="16" id="KW-1185">Reference proteome</keyword>
<dbReference type="Proteomes" id="UP000306888">
    <property type="component" value="Unassembled WGS sequence"/>
</dbReference>
<dbReference type="EC" id="1.11.1.24" evidence="3"/>
<dbReference type="GO" id="GO:0008379">
    <property type="term" value="F:thioredoxin peroxidase activity"/>
    <property type="evidence" value="ECO:0007669"/>
    <property type="project" value="TreeGrafter"/>
</dbReference>
<comment type="subunit">
    <text evidence="2">Monomer.</text>
</comment>
<evidence type="ECO:0000256" key="7">
    <source>
        <dbReference type="ARBA" id="ARBA00023157"/>
    </source>
</evidence>
<proteinExistence type="inferred from homology"/>
<dbReference type="PANTHER" id="PTHR42801:SF4">
    <property type="entry name" value="AHPC_TSA FAMILY PROTEIN"/>
    <property type="match status" value="1"/>
</dbReference>
<comment type="caution">
    <text evidence="15">The sequence shown here is derived from an EMBL/GenBank/DDBJ whole genome shotgun (WGS) entry which is preliminary data.</text>
</comment>
<evidence type="ECO:0000256" key="9">
    <source>
        <dbReference type="ARBA" id="ARBA00032824"/>
    </source>
</evidence>
<evidence type="ECO:0000259" key="14">
    <source>
        <dbReference type="PROSITE" id="PS51352"/>
    </source>
</evidence>
<evidence type="ECO:0000256" key="12">
    <source>
        <dbReference type="ARBA" id="ARBA00049091"/>
    </source>
</evidence>
<evidence type="ECO:0000256" key="5">
    <source>
        <dbReference type="ARBA" id="ARBA00022862"/>
    </source>
</evidence>
<dbReference type="GO" id="GO:0034599">
    <property type="term" value="P:cellular response to oxidative stress"/>
    <property type="evidence" value="ECO:0007669"/>
    <property type="project" value="TreeGrafter"/>
</dbReference>
<name>A0A4S2DKE0_9CLOT</name>
<evidence type="ECO:0000256" key="10">
    <source>
        <dbReference type="ARBA" id="ARBA00038489"/>
    </source>
</evidence>
<evidence type="ECO:0000256" key="13">
    <source>
        <dbReference type="PIRSR" id="PIRSR000239-1"/>
    </source>
</evidence>
<keyword evidence="5" id="KW-0049">Antioxidant</keyword>
<comment type="function">
    <text evidence="1">Thiol-specific peroxidase that catalyzes the reduction of hydrogen peroxide and organic hydroperoxides to water and alcohols, respectively. Plays a role in cell protection against oxidative stress by detoxifying peroxides and as sensor of hydrogen peroxide-mediated signaling events.</text>
</comment>
<dbReference type="InterPro" id="IPR024706">
    <property type="entry name" value="Peroxiredoxin_AhpC-typ"/>
</dbReference>
<dbReference type="InterPro" id="IPR000866">
    <property type="entry name" value="AhpC/TSA"/>
</dbReference>
<dbReference type="GO" id="GO:0005737">
    <property type="term" value="C:cytoplasm"/>
    <property type="evidence" value="ECO:0007669"/>
    <property type="project" value="TreeGrafter"/>
</dbReference>
<dbReference type="FunFam" id="3.40.30.10:FF:000007">
    <property type="entry name" value="Thioredoxin-dependent thiol peroxidase"/>
    <property type="match status" value="1"/>
</dbReference>
<dbReference type="Gene3D" id="3.40.30.10">
    <property type="entry name" value="Glutaredoxin"/>
    <property type="match status" value="1"/>
</dbReference>
<dbReference type="InterPro" id="IPR013766">
    <property type="entry name" value="Thioredoxin_domain"/>
</dbReference>
<comment type="similarity">
    <text evidence="10">Belongs to the peroxiredoxin family. BCP/PrxQ subfamily.</text>
</comment>
<reference evidence="15 16" key="1">
    <citation type="submission" date="2019-04" db="EMBL/GenBank/DDBJ databases">
        <title>Microbes associate with the intestines of laboratory mice.</title>
        <authorList>
            <person name="Navarre W."/>
            <person name="Wong E."/>
            <person name="Huang K."/>
            <person name="Tropini C."/>
            <person name="Ng K."/>
            <person name="Yu B."/>
        </authorList>
    </citation>
    <scope>NUCLEOTIDE SEQUENCE [LARGE SCALE GENOMIC DNA]</scope>
    <source>
        <strain evidence="15 16">NM50_B9-20</strain>
    </source>
</reference>
<dbReference type="SUPFAM" id="SSF52833">
    <property type="entry name" value="Thioredoxin-like"/>
    <property type="match status" value="1"/>
</dbReference>
<accession>A0A4S2DKE0</accession>
<evidence type="ECO:0000256" key="2">
    <source>
        <dbReference type="ARBA" id="ARBA00011245"/>
    </source>
</evidence>
<feature type="active site" description="Cysteine sulfenic acid (-SOH) intermediate; for peroxidase activity" evidence="13">
    <location>
        <position position="43"/>
    </location>
</feature>
<dbReference type="PROSITE" id="PS51352">
    <property type="entry name" value="THIOREDOXIN_2"/>
    <property type="match status" value="1"/>
</dbReference>
<evidence type="ECO:0000256" key="11">
    <source>
        <dbReference type="ARBA" id="ARBA00041373"/>
    </source>
</evidence>
<evidence type="ECO:0000256" key="8">
    <source>
        <dbReference type="ARBA" id="ARBA00023284"/>
    </source>
</evidence>
<dbReference type="OrthoDB" id="9812811at2"/>
<evidence type="ECO:0000256" key="6">
    <source>
        <dbReference type="ARBA" id="ARBA00023002"/>
    </source>
</evidence>
<sequence>MEIGSLAPDFSLAGSDGKTHKLSDYKGKKVILYFYPKDNTPGCTTEACDFRDNITTINDLNAVVLGISKDNLNSHNKFIEKFNLPFVLLSDEDKVVCELYDVIKEKNMYGRKALGIERSTFIIDENGNLMKEFRKVKVKGHIEEVLEALK</sequence>
<dbReference type="RefSeq" id="WP_136007699.1">
    <property type="nucleotide sequence ID" value="NZ_SRYR01000008.1"/>
</dbReference>
<organism evidence="15 16">
    <name type="scientific">Clostridium sartagoforme</name>
    <dbReference type="NCBI Taxonomy" id="84031"/>
    <lineage>
        <taxon>Bacteria</taxon>
        <taxon>Bacillati</taxon>
        <taxon>Bacillota</taxon>
        <taxon>Clostridia</taxon>
        <taxon>Eubacteriales</taxon>
        <taxon>Clostridiaceae</taxon>
        <taxon>Clostridium</taxon>
    </lineage>
</organism>
<keyword evidence="4 15" id="KW-0575">Peroxidase</keyword>
<gene>
    <name evidence="15" type="ORF">E5347_13205</name>
</gene>
<evidence type="ECO:0000313" key="16">
    <source>
        <dbReference type="Proteomes" id="UP000306888"/>
    </source>
</evidence>
<evidence type="ECO:0000256" key="3">
    <source>
        <dbReference type="ARBA" id="ARBA00013017"/>
    </source>
</evidence>
<comment type="catalytic activity">
    <reaction evidence="12">
        <text>a hydroperoxide + [thioredoxin]-dithiol = an alcohol + [thioredoxin]-disulfide + H2O</text>
        <dbReference type="Rhea" id="RHEA:62620"/>
        <dbReference type="Rhea" id="RHEA-COMP:10698"/>
        <dbReference type="Rhea" id="RHEA-COMP:10700"/>
        <dbReference type="ChEBI" id="CHEBI:15377"/>
        <dbReference type="ChEBI" id="CHEBI:29950"/>
        <dbReference type="ChEBI" id="CHEBI:30879"/>
        <dbReference type="ChEBI" id="CHEBI:35924"/>
        <dbReference type="ChEBI" id="CHEBI:50058"/>
        <dbReference type="EC" id="1.11.1.24"/>
    </reaction>
</comment>
<dbReference type="InterPro" id="IPR050924">
    <property type="entry name" value="Peroxiredoxin_BCP/PrxQ"/>
</dbReference>
<evidence type="ECO:0000313" key="15">
    <source>
        <dbReference type="EMBL" id="TGY41434.1"/>
    </source>
</evidence>
<dbReference type="EMBL" id="SRYR01000008">
    <property type="protein sequence ID" value="TGY41434.1"/>
    <property type="molecule type" value="Genomic_DNA"/>
</dbReference>
<dbReference type="Pfam" id="PF00578">
    <property type="entry name" value="AhpC-TSA"/>
    <property type="match status" value="1"/>
</dbReference>